<dbReference type="EMBL" id="ARQD01000006">
    <property type="protein sequence ID" value="KIX84882.1"/>
    <property type="molecule type" value="Genomic_DNA"/>
</dbReference>
<keyword evidence="2" id="KW-1185">Reference proteome</keyword>
<evidence type="ECO:0000313" key="1">
    <source>
        <dbReference type="EMBL" id="KIX84882.1"/>
    </source>
</evidence>
<sequence>MKKIFLLVLVSYASTYSFFRPRLGLNGMNVGELLGINPQASATRSAVAPAGVDFKSIISTISSLASQVNSGKSLSEVVQQQLQQMPLSLLGLSSHVPANFLDGESISPAILTDKVIKYAQSKGISIDSFYSKIRAALQSHVPQALATIRLAAPMLKNIQSILSVISLVVLPRLGNQVNETVRQGVASLIKFAQNNQVLVNKIANQSASVIEQLGNGLIDLTQNNSLSDQQFVERFFQIVGSSQMMSAFKSIVSAVQTIKPEQIKGLIDQLSKAR</sequence>
<gene>
    <name evidence="1" type="ORF">J120_05055</name>
</gene>
<accession>A0A0D2K3K3</accession>
<reference evidence="1 2" key="1">
    <citation type="journal article" date="2013" name="Proc. Natl. Acad. Sci. U.S.A.">
        <title>Candidate phylum TM6 genome recovered from a hospital sink biofilm provides genomic insights into this uncultivated phylum.</title>
        <authorList>
            <person name="McLean J.S."/>
            <person name="Lombardo M.J."/>
            <person name="Badger J.H."/>
            <person name="Edlund A."/>
            <person name="Novotny M."/>
            <person name="Yee-Greenbaum J."/>
            <person name="Vyahhi N."/>
            <person name="Hall A.P."/>
            <person name="Yang Y."/>
            <person name="Dupont C.L."/>
            <person name="Ziegler M.G."/>
            <person name="Chitsaz H."/>
            <person name="Allen A.E."/>
            <person name="Yooseph S."/>
            <person name="Tesler G."/>
            <person name="Pevzner P.A."/>
            <person name="Friedman R.M."/>
            <person name="Nealson K.H."/>
            <person name="Venter J.C."/>
            <person name="Lasken R.S."/>
        </authorList>
    </citation>
    <scope>NUCLEOTIDE SEQUENCE [LARGE SCALE GENOMIC DNA]</scope>
    <source>
        <strain evidence="1 2">TM6SC1</strain>
    </source>
</reference>
<name>A0A0D2K3K3_9BACT</name>
<comment type="caution">
    <text evidence="1">The sequence shown here is derived from an EMBL/GenBank/DDBJ whole genome shotgun (WGS) entry which is preliminary data.</text>
</comment>
<evidence type="ECO:0000313" key="2">
    <source>
        <dbReference type="Proteomes" id="UP000032214"/>
    </source>
</evidence>
<evidence type="ECO:0008006" key="3">
    <source>
        <dbReference type="Google" id="ProtNLM"/>
    </source>
</evidence>
<dbReference type="Proteomes" id="UP000032214">
    <property type="component" value="Unassembled WGS sequence"/>
</dbReference>
<protein>
    <recommendedName>
        <fullName evidence="3">DUF4197 domain-containing protein</fullName>
    </recommendedName>
</protein>
<dbReference type="AlphaFoldDB" id="A0A0D2K3K3"/>
<organism evidence="1 2">
    <name type="scientific">candidate division TM6 bacterium JCVI TM6SC1</name>
    <dbReference type="NCBI Taxonomy" id="1306947"/>
    <lineage>
        <taxon>Bacteria</taxon>
        <taxon>Candidatus Babelota</taxon>
        <taxon>Vermiphilus</taxon>
    </lineage>
</organism>
<proteinExistence type="predicted"/>